<dbReference type="InterPro" id="IPR002347">
    <property type="entry name" value="SDR_fam"/>
</dbReference>
<dbReference type="PANTHER" id="PTHR43976:SF16">
    <property type="entry name" value="SHORT-CHAIN DEHYDROGENASE_REDUCTASE FAMILY PROTEIN"/>
    <property type="match status" value="1"/>
</dbReference>
<evidence type="ECO:0000256" key="3">
    <source>
        <dbReference type="RuleBase" id="RU000363"/>
    </source>
</evidence>
<dbReference type="InterPro" id="IPR036291">
    <property type="entry name" value="NAD(P)-bd_dom_sf"/>
</dbReference>
<evidence type="ECO:0000313" key="4">
    <source>
        <dbReference type="EMBL" id="KAF2192663.1"/>
    </source>
</evidence>
<gene>
    <name evidence="4" type="ORF">K469DRAFT_717243</name>
</gene>
<reference evidence="4" key="1">
    <citation type="journal article" date="2020" name="Stud. Mycol.">
        <title>101 Dothideomycetes genomes: a test case for predicting lifestyles and emergence of pathogens.</title>
        <authorList>
            <person name="Haridas S."/>
            <person name="Albert R."/>
            <person name="Binder M."/>
            <person name="Bloem J."/>
            <person name="Labutti K."/>
            <person name="Salamov A."/>
            <person name="Andreopoulos B."/>
            <person name="Baker S."/>
            <person name="Barry K."/>
            <person name="Bills G."/>
            <person name="Bluhm B."/>
            <person name="Cannon C."/>
            <person name="Castanera R."/>
            <person name="Culley D."/>
            <person name="Daum C."/>
            <person name="Ezra D."/>
            <person name="Gonzalez J."/>
            <person name="Henrissat B."/>
            <person name="Kuo A."/>
            <person name="Liang C."/>
            <person name="Lipzen A."/>
            <person name="Lutzoni F."/>
            <person name="Magnuson J."/>
            <person name="Mondo S."/>
            <person name="Nolan M."/>
            <person name="Ohm R."/>
            <person name="Pangilinan J."/>
            <person name="Park H.-J."/>
            <person name="Ramirez L."/>
            <person name="Alfaro M."/>
            <person name="Sun H."/>
            <person name="Tritt A."/>
            <person name="Yoshinaga Y."/>
            <person name="Zwiers L.-H."/>
            <person name="Turgeon B."/>
            <person name="Goodwin S."/>
            <person name="Spatafora J."/>
            <person name="Crous P."/>
            <person name="Grigoriev I."/>
        </authorList>
    </citation>
    <scope>NUCLEOTIDE SEQUENCE</scope>
    <source>
        <strain evidence="4">CBS 207.26</strain>
    </source>
</reference>
<keyword evidence="2" id="KW-0560">Oxidoreductase</keyword>
<dbReference type="OrthoDB" id="1274115at2759"/>
<dbReference type="Pfam" id="PF00106">
    <property type="entry name" value="adh_short"/>
    <property type="match status" value="1"/>
</dbReference>
<comment type="similarity">
    <text evidence="1 3">Belongs to the short-chain dehydrogenases/reductases (SDR) family.</text>
</comment>
<dbReference type="PRINTS" id="PR00080">
    <property type="entry name" value="SDRFAMILY"/>
</dbReference>
<dbReference type="PRINTS" id="PR00081">
    <property type="entry name" value="GDHRDH"/>
</dbReference>
<dbReference type="AlphaFoldDB" id="A0A6A6ENP5"/>
<proteinExistence type="inferred from homology"/>
<evidence type="ECO:0000313" key="5">
    <source>
        <dbReference type="Proteomes" id="UP000800200"/>
    </source>
</evidence>
<dbReference type="EMBL" id="ML994615">
    <property type="protein sequence ID" value="KAF2192663.1"/>
    <property type="molecule type" value="Genomic_DNA"/>
</dbReference>
<dbReference type="GO" id="GO:0016491">
    <property type="term" value="F:oxidoreductase activity"/>
    <property type="evidence" value="ECO:0007669"/>
    <property type="project" value="UniProtKB-KW"/>
</dbReference>
<dbReference type="Proteomes" id="UP000800200">
    <property type="component" value="Unassembled WGS sequence"/>
</dbReference>
<dbReference type="CDD" id="cd05374">
    <property type="entry name" value="17beta-HSD-like_SDR_c"/>
    <property type="match status" value="1"/>
</dbReference>
<sequence>MSAHYTLPTDAVWFITGCSSGIGQTLATYIASTTTNRVIATARNSSSLSFIPSTPNVLKLTLDVTSQISIQTALTTSLQHFGRIDIFINNAGYGLMGDTEAVSDSDARAQMDTNFWGAVDITKTALPILREENPKTGQKGGVIIQVTSLGGRLAFPGNAFYHASKFALEGFTEAVSKELPADWNIHFCLIEPGGVKTNYATTSLASIAPHPAYTDPKLPTNVLRAYKSSPEAMKNWADPKVVVERLYEVVRDGVEGCNGGKGGIPFRLPLGSDSWGMQRLAMEEGLKEFGVLEGTSLSISGKEQMESIKFLRK</sequence>
<dbReference type="PANTHER" id="PTHR43976">
    <property type="entry name" value="SHORT CHAIN DEHYDROGENASE"/>
    <property type="match status" value="1"/>
</dbReference>
<dbReference type="Gene3D" id="3.40.50.720">
    <property type="entry name" value="NAD(P)-binding Rossmann-like Domain"/>
    <property type="match status" value="1"/>
</dbReference>
<evidence type="ECO:0000256" key="2">
    <source>
        <dbReference type="ARBA" id="ARBA00023002"/>
    </source>
</evidence>
<protein>
    <submittedName>
        <fullName evidence="4">Short-chain dehydrogenase/reductase-like protein SDR</fullName>
    </submittedName>
</protein>
<accession>A0A6A6ENP5</accession>
<dbReference type="SUPFAM" id="SSF51735">
    <property type="entry name" value="NAD(P)-binding Rossmann-fold domains"/>
    <property type="match status" value="1"/>
</dbReference>
<evidence type="ECO:0000256" key="1">
    <source>
        <dbReference type="ARBA" id="ARBA00006484"/>
    </source>
</evidence>
<keyword evidence="5" id="KW-1185">Reference proteome</keyword>
<name>A0A6A6ENP5_9PEZI</name>
<organism evidence="4 5">
    <name type="scientific">Zopfia rhizophila CBS 207.26</name>
    <dbReference type="NCBI Taxonomy" id="1314779"/>
    <lineage>
        <taxon>Eukaryota</taxon>
        <taxon>Fungi</taxon>
        <taxon>Dikarya</taxon>
        <taxon>Ascomycota</taxon>
        <taxon>Pezizomycotina</taxon>
        <taxon>Dothideomycetes</taxon>
        <taxon>Dothideomycetes incertae sedis</taxon>
        <taxon>Zopfiaceae</taxon>
        <taxon>Zopfia</taxon>
    </lineage>
</organism>
<dbReference type="InterPro" id="IPR051911">
    <property type="entry name" value="SDR_oxidoreductase"/>
</dbReference>